<dbReference type="PRINTS" id="PR00081">
    <property type="entry name" value="GDHRDH"/>
</dbReference>
<dbReference type="InterPro" id="IPR020904">
    <property type="entry name" value="Sc_DH/Rdtase_CS"/>
</dbReference>
<organism evidence="3 4">
    <name type="scientific">Streptomyces glomeratus</name>
    <dbReference type="NCBI Taxonomy" id="284452"/>
    <lineage>
        <taxon>Bacteria</taxon>
        <taxon>Bacillati</taxon>
        <taxon>Actinomycetota</taxon>
        <taxon>Actinomycetes</taxon>
        <taxon>Kitasatosporales</taxon>
        <taxon>Streptomycetaceae</taxon>
        <taxon>Streptomyces</taxon>
    </lineage>
</organism>
<gene>
    <name evidence="3" type="primary">fabG_5</name>
    <name evidence="3" type="ORF">GCM10010448_52720</name>
</gene>
<evidence type="ECO:0000313" key="4">
    <source>
        <dbReference type="Proteomes" id="UP001501532"/>
    </source>
</evidence>
<dbReference type="PRINTS" id="PR00080">
    <property type="entry name" value="SDRFAMILY"/>
</dbReference>
<dbReference type="InterPro" id="IPR002347">
    <property type="entry name" value="SDR_fam"/>
</dbReference>
<dbReference type="EMBL" id="BAAAUF010000050">
    <property type="protein sequence ID" value="GAA3062840.1"/>
    <property type="molecule type" value="Genomic_DNA"/>
</dbReference>
<dbReference type="InterPro" id="IPR036291">
    <property type="entry name" value="NAD(P)-bd_dom_sf"/>
</dbReference>
<comment type="caution">
    <text evidence="3">The sequence shown here is derived from an EMBL/GenBank/DDBJ whole genome shotgun (WGS) entry which is preliminary data.</text>
</comment>
<dbReference type="Gene3D" id="3.40.50.720">
    <property type="entry name" value="NAD(P)-binding Rossmann-like Domain"/>
    <property type="match status" value="1"/>
</dbReference>
<dbReference type="SMART" id="SM00822">
    <property type="entry name" value="PKS_KR"/>
    <property type="match status" value="1"/>
</dbReference>
<dbReference type="PROSITE" id="PS00061">
    <property type="entry name" value="ADH_SHORT"/>
    <property type="match status" value="1"/>
</dbReference>
<dbReference type="SUPFAM" id="SSF51735">
    <property type="entry name" value="NAD(P)-binding Rossmann-fold domains"/>
    <property type="match status" value="1"/>
</dbReference>
<proteinExistence type="inferred from homology"/>
<dbReference type="NCBIfam" id="NF009466">
    <property type="entry name" value="PRK12826.1-2"/>
    <property type="match status" value="1"/>
</dbReference>
<dbReference type="Proteomes" id="UP001501532">
    <property type="component" value="Unassembled WGS sequence"/>
</dbReference>
<dbReference type="PANTHER" id="PTHR42760">
    <property type="entry name" value="SHORT-CHAIN DEHYDROGENASES/REDUCTASES FAMILY MEMBER"/>
    <property type="match status" value="1"/>
</dbReference>
<feature type="domain" description="Ketoreductase" evidence="2">
    <location>
        <begin position="38"/>
        <end position="206"/>
    </location>
</feature>
<evidence type="ECO:0000259" key="2">
    <source>
        <dbReference type="SMART" id="SM00822"/>
    </source>
</evidence>
<keyword evidence="4" id="KW-1185">Reference proteome</keyword>
<evidence type="ECO:0000313" key="3">
    <source>
        <dbReference type="EMBL" id="GAA3062840.1"/>
    </source>
</evidence>
<name>A0ABP6LX81_9ACTN</name>
<dbReference type="InterPro" id="IPR057326">
    <property type="entry name" value="KR_dom"/>
</dbReference>
<sequence>MAAYAKDASIAARQGSGSAPDVFRDHHDHQAGDLLMSRSVLVTGGNRGIGLAVARRLSAGGDRVAVTSRSGEAPEGLFAVPCDVLDPAAVDEAFEKVEAAHGPVEVLVANAGITRDSLLMRMTEEDFTSVIDTNLTGTYRVLKRAVRRLVRARGGRVVVVSSTAALSGVAGQANYAASKAGLIGMARSLARELAPRGVTVNVVAPGLTDTAMSAALSEEQRKRIVGQVPLGRMADPDEVAAAVQFLTSPEAAYITGAVIPVDGGMGMGH</sequence>
<comment type="similarity">
    <text evidence="1">Belongs to the short-chain dehydrogenases/reductases (SDR) family.</text>
</comment>
<protein>
    <submittedName>
        <fullName evidence="3">3-oxoacyl-[acyl-carrier-protein] reductase</fullName>
    </submittedName>
</protein>
<evidence type="ECO:0000256" key="1">
    <source>
        <dbReference type="ARBA" id="ARBA00006484"/>
    </source>
</evidence>
<reference evidence="4" key="1">
    <citation type="journal article" date="2019" name="Int. J. Syst. Evol. Microbiol.">
        <title>The Global Catalogue of Microorganisms (GCM) 10K type strain sequencing project: providing services to taxonomists for standard genome sequencing and annotation.</title>
        <authorList>
            <consortium name="The Broad Institute Genomics Platform"/>
            <consortium name="The Broad Institute Genome Sequencing Center for Infectious Disease"/>
            <person name="Wu L."/>
            <person name="Ma J."/>
        </authorList>
    </citation>
    <scope>NUCLEOTIDE SEQUENCE [LARGE SCALE GENOMIC DNA]</scope>
    <source>
        <strain evidence="4">JCM 9091</strain>
    </source>
</reference>
<dbReference type="Pfam" id="PF13561">
    <property type="entry name" value="adh_short_C2"/>
    <property type="match status" value="1"/>
</dbReference>
<accession>A0ABP6LX81</accession>
<dbReference type="PANTHER" id="PTHR42760:SF135">
    <property type="entry name" value="BLL7886 PROTEIN"/>
    <property type="match status" value="1"/>
</dbReference>